<dbReference type="Pfam" id="PF00078">
    <property type="entry name" value="RVT_1"/>
    <property type="match status" value="1"/>
</dbReference>
<feature type="domain" description="Reverse transcriptase" evidence="4">
    <location>
        <begin position="352"/>
        <end position="591"/>
    </location>
</feature>
<dbReference type="EC" id="3.1.26.4" evidence="2"/>
<keyword evidence="3" id="KW-0175">Coiled coil</keyword>
<evidence type="ECO:0000313" key="6">
    <source>
        <dbReference type="Proteomes" id="UP001274896"/>
    </source>
</evidence>
<evidence type="ECO:0000256" key="2">
    <source>
        <dbReference type="ARBA" id="ARBA00012180"/>
    </source>
</evidence>
<evidence type="ECO:0000313" key="5">
    <source>
        <dbReference type="EMBL" id="KAK3516030.1"/>
    </source>
</evidence>
<dbReference type="SUPFAM" id="SSF56672">
    <property type="entry name" value="DNA/RNA polymerases"/>
    <property type="match status" value="1"/>
</dbReference>
<dbReference type="PROSITE" id="PS50878">
    <property type="entry name" value="RT_POL"/>
    <property type="match status" value="1"/>
</dbReference>
<dbReference type="EMBL" id="JAUCMX010000019">
    <property type="protein sequence ID" value="KAK3516030.1"/>
    <property type="molecule type" value="Genomic_DNA"/>
</dbReference>
<sequence length="676" mass="79636">MTGKGRELADMMERRKVDILCVQETKWKGSKARSIGAGFKLFYYGVDSNTGDEEVMGKFGAKESNLEGQMVVDFAKRMDMGVVNTYFQKREEHRVTYKSGEVKERDREENQVVEAEKEECCEEFRQKLRQVLSGQVLLPDDWETTTEVIRETGRKVLGVSSGRRKKDKETWWWNEEVQDSIQRKRLAKKKWDMDRTEENRQEYKESQRRVKREVSKAKQKAYDELYTRLDTREGEKDLYRLARQRDRDGKDVQQVRVIKDRDGRVLTSEESVQRRWKEYFEELMNEENEREKRVEGVNSVEQKVDKIRKDEVRKALKRMKSEKAVGPDDIPVEVWKCLGEAAVEFLASLFNRVLESERMPEEWRRSVLVPIFKNKGDVQSCSNYRGIKLMSYTMKLWERVVEARLRKVVEICEQQYGFMPRKSTTDAIFALRILMEKYRDGQKDLHCVFVDLEKAYDRVPREELWYCMRKSRVAEKYVRVVQDMYERSRTVVRCAVGQTEEFNVEVELHQGSALSPFLFAIVMDHLSEEVRQESPWTMMFADDIVICSESREQVEENLERWRFTLERRGMKVSRNSQVFRPRNGIYRGPTVLFPRTFTSSCWLTGEATSGPVGRTTPVDDYIHVKKEEAEDEDSLCGESSCSVESIEQQDRGFQLKCVKEEESDDEDYLCTSTVCG</sequence>
<dbReference type="InterPro" id="IPR043502">
    <property type="entry name" value="DNA/RNA_pol_sf"/>
</dbReference>
<organism evidence="5 6">
    <name type="scientific">Hemibagrus guttatus</name>
    <dbReference type="NCBI Taxonomy" id="175788"/>
    <lineage>
        <taxon>Eukaryota</taxon>
        <taxon>Metazoa</taxon>
        <taxon>Chordata</taxon>
        <taxon>Craniata</taxon>
        <taxon>Vertebrata</taxon>
        <taxon>Euteleostomi</taxon>
        <taxon>Actinopterygii</taxon>
        <taxon>Neopterygii</taxon>
        <taxon>Teleostei</taxon>
        <taxon>Ostariophysi</taxon>
        <taxon>Siluriformes</taxon>
        <taxon>Bagridae</taxon>
        <taxon>Hemibagrus</taxon>
    </lineage>
</organism>
<dbReference type="PANTHER" id="PTHR19446">
    <property type="entry name" value="REVERSE TRANSCRIPTASES"/>
    <property type="match status" value="1"/>
</dbReference>
<accession>A0AAE0USF0</accession>
<dbReference type="GO" id="GO:0004523">
    <property type="term" value="F:RNA-DNA hybrid ribonuclease activity"/>
    <property type="evidence" value="ECO:0007669"/>
    <property type="project" value="UniProtKB-EC"/>
</dbReference>
<evidence type="ECO:0000256" key="1">
    <source>
        <dbReference type="ARBA" id="ARBA00010879"/>
    </source>
</evidence>
<dbReference type="Proteomes" id="UP001274896">
    <property type="component" value="Unassembled WGS sequence"/>
</dbReference>
<gene>
    <name evidence="5" type="ORF">QTP70_001868</name>
</gene>
<name>A0AAE0USF0_9TELE</name>
<comment type="similarity">
    <text evidence="1">Belongs to the beta type-B retroviral polymerase family. HERV class-II K(HML-2) pol subfamily.</text>
</comment>
<comment type="caution">
    <text evidence="5">The sequence shown here is derived from an EMBL/GenBank/DDBJ whole genome shotgun (WGS) entry which is preliminary data.</text>
</comment>
<dbReference type="CDD" id="cd01650">
    <property type="entry name" value="RT_nLTR_like"/>
    <property type="match status" value="1"/>
</dbReference>
<reference evidence="5" key="1">
    <citation type="submission" date="2023-06" db="EMBL/GenBank/DDBJ databases">
        <title>Male Hemibagrus guttatus genome.</title>
        <authorList>
            <person name="Bian C."/>
        </authorList>
    </citation>
    <scope>NUCLEOTIDE SEQUENCE</scope>
    <source>
        <strain evidence="5">Male_cb2023</strain>
        <tissue evidence="5">Muscle</tissue>
    </source>
</reference>
<protein>
    <recommendedName>
        <fullName evidence="2">ribonuclease H</fullName>
        <ecNumber evidence="2">3.1.26.4</ecNumber>
    </recommendedName>
</protein>
<dbReference type="Gene3D" id="3.30.70.270">
    <property type="match status" value="1"/>
</dbReference>
<dbReference type="InterPro" id="IPR043128">
    <property type="entry name" value="Rev_trsase/Diguanyl_cyclase"/>
</dbReference>
<proteinExistence type="inferred from homology"/>
<evidence type="ECO:0000259" key="4">
    <source>
        <dbReference type="PROSITE" id="PS50878"/>
    </source>
</evidence>
<dbReference type="AlphaFoldDB" id="A0AAE0USF0"/>
<feature type="coiled-coil region" evidence="3">
    <location>
        <begin position="186"/>
        <end position="220"/>
    </location>
</feature>
<evidence type="ECO:0000256" key="3">
    <source>
        <dbReference type="SAM" id="Coils"/>
    </source>
</evidence>
<keyword evidence="6" id="KW-1185">Reference proteome</keyword>
<dbReference type="InterPro" id="IPR000477">
    <property type="entry name" value="RT_dom"/>
</dbReference>